<sequence length="160" mass="18326">MKLFRNIYLFALFFLSACTQTENCTQEKNVLMQVGFYKKTMDSTTKIYSKSALTIDSIWVMGLGTDSLLYNKETSIKSINIPLKKTIEQTDYIVRFNNTTDTISIFHTNNDRYYLSLECGCVVAHSIDEIGSTGHFIDSVSIINRDINTTNAENIQIYHF</sequence>
<name>A0A645GWW4_9ZZZZ</name>
<proteinExistence type="predicted"/>
<dbReference type="PROSITE" id="PS51257">
    <property type="entry name" value="PROKAR_LIPOPROTEIN"/>
    <property type="match status" value="1"/>
</dbReference>
<dbReference type="EMBL" id="VSSQ01082128">
    <property type="protein sequence ID" value="MPN30850.1"/>
    <property type="molecule type" value="Genomic_DNA"/>
</dbReference>
<gene>
    <name evidence="1" type="ORF">SDC9_178321</name>
</gene>
<evidence type="ECO:0008006" key="2">
    <source>
        <dbReference type="Google" id="ProtNLM"/>
    </source>
</evidence>
<dbReference type="InterPro" id="IPR045607">
    <property type="entry name" value="DUF6452"/>
</dbReference>
<reference evidence="1" key="1">
    <citation type="submission" date="2019-08" db="EMBL/GenBank/DDBJ databases">
        <authorList>
            <person name="Kucharzyk K."/>
            <person name="Murdoch R.W."/>
            <person name="Higgins S."/>
            <person name="Loffler F."/>
        </authorList>
    </citation>
    <scope>NUCLEOTIDE SEQUENCE</scope>
</reference>
<accession>A0A645GWW4</accession>
<dbReference type="Pfam" id="PF20050">
    <property type="entry name" value="DUF6452"/>
    <property type="match status" value="1"/>
</dbReference>
<organism evidence="1">
    <name type="scientific">bioreactor metagenome</name>
    <dbReference type="NCBI Taxonomy" id="1076179"/>
    <lineage>
        <taxon>unclassified sequences</taxon>
        <taxon>metagenomes</taxon>
        <taxon>ecological metagenomes</taxon>
    </lineage>
</organism>
<comment type="caution">
    <text evidence="1">The sequence shown here is derived from an EMBL/GenBank/DDBJ whole genome shotgun (WGS) entry which is preliminary data.</text>
</comment>
<evidence type="ECO:0000313" key="1">
    <source>
        <dbReference type="EMBL" id="MPN30850.1"/>
    </source>
</evidence>
<protein>
    <recommendedName>
        <fullName evidence="2">Lipoprotein</fullName>
    </recommendedName>
</protein>
<dbReference type="AlphaFoldDB" id="A0A645GWW4"/>